<sequence>MDGNHHTREHSTTDKEQSNWDGFCRLCFSDQYPMAMVCLFPKIANPNWDLMWKILECTTLKLTYDKDSTAQICKACIEKMDEFCNYRMQCLKNDKWIDSQRQRTNNIQKHDAVQNTVEVHQKPLEQSEDTNRDAYNEEEYEEISVIHEETIDEEAEQADDESNADDSIVRQALAIYNVKKESSFDDDELINVADNSDPPDASETSDTDQPKDQPEKVIKKRTRKVLLYDGHTYQLLSSRPKSGTITWGCIWRKTKDCRGTLGTKANGLILGNVIPQHNHLPQPVDESKQRKSIVIRAFREVENIFLNEPYKITKNRIGGDMLVFNGDRYPYSHSRKDGCRIWKCASHRKCTVSIYLCPDGRIFKLANSRHSEEKILQKRSYSSASETDVHDISANIEEIYPNPKGDLDYTIVKNANKRNVLLYEGDQYIYYYTKTNGWVVWRCTVWRCLALLYQLCDGSVTTLHDNVPHNHAGKVAKCP</sequence>
<keyword evidence="2 4" id="KW-0863">Zinc-finger</keyword>
<protein>
    <recommendedName>
        <fullName evidence="6">ZAD domain-containing protein</fullName>
    </recommendedName>
</protein>
<evidence type="ECO:0000256" key="1">
    <source>
        <dbReference type="ARBA" id="ARBA00022723"/>
    </source>
</evidence>
<feature type="binding site" evidence="4">
    <location>
        <position position="27"/>
    </location>
    <ligand>
        <name>Zn(2+)</name>
        <dbReference type="ChEBI" id="CHEBI:29105"/>
    </ligand>
</feature>
<feature type="region of interest" description="Disordered" evidence="5">
    <location>
        <begin position="187"/>
        <end position="218"/>
    </location>
</feature>
<dbReference type="Proteomes" id="UP000069940">
    <property type="component" value="Unassembled WGS sequence"/>
</dbReference>
<dbReference type="Gene3D" id="3.40.1800.20">
    <property type="match status" value="1"/>
</dbReference>
<evidence type="ECO:0000256" key="2">
    <source>
        <dbReference type="ARBA" id="ARBA00022771"/>
    </source>
</evidence>
<dbReference type="Pfam" id="PF04500">
    <property type="entry name" value="FLYWCH"/>
    <property type="match status" value="2"/>
</dbReference>
<evidence type="ECO:0000256" key="3">
    <source>
        <dbReference type="ARBA" id="ARBA00022833"/>
    </source>
</evidence>
<dbReference type="SUPFAM" id="SSF57716">
    <property type="entry name" value="Glucocorticoid receptor-like (DNA-binding domain)"/>
    <property type="match status" value="1"/>
</dbReference>
<reference evidence="8" key="1">
    <citation type="journal article" date="2015" name="Proc. Natl. Acad. Sci. U.S.A.">
        <title>Genome sequence of the Asian Tiger mosquito, Aedes albopictus, reveals insights into its biology, genetics, and evolution.</title>
        <authorList>
            <person name="Chen X.G."/>
            <person name="Jiang X."/>
            <person name="Gu J."/>
            <person name="Xu M."/>
            <person name="Wu Y."/>
            <person name="Deng Y."/>
            <person name="Zhang C."/>
            <person name="Bonizzoni M."/>
            <person name="Dermauw W."/>
            <person name="Vontas J."/>
            <person name="Armbruster P."/>
            <person name="Huang X."/>
            <person name="Yang Y."/>
            <person name="Zhang H."/>
            <person name="He W."/>
            <person name="Peng H."/>
            <person name="Liu Y."/>
            <person name="Wu K."/>
            <person name="Chen J."/>
            <person name="Lirakis M."/>
            <person name="Topalis P."/>
            <person name="Van Leeuwen T."/>
            <person name="Hall A.B."/>
            <person name="Jiang X."/>
            <person name="Thorpe C."/>
            <person name="Mueller R.L."/>
            <person name="Sun C."/>
            <person name="Waterhouse R.M."/>
            <person name="Yan G."/>
            <person name="Tu Z.J."/>
            <person name="Fang X."/>
            <person name="James A.A."/>
        </authorList>
    </citation>
    <scope>NUCLEOTIDE SEQUENCE [LARGE SCALE GENOMIC DNA]</scope>
    <source>
        <strain evidence="8">Foshan</strain>
    </source>
</reference>
<evidence type="ECO:0000256" key="4">
    <source>
        <dbReference type="PROSITE-ProRule" id="PRU01263"/>
    </source>
</evidence>
<organism evidence="7 8">
    <name type="scientific">Aedes albopictus</name>
    <name type="common">Asian tiger mosquito</name>
    <name type="synonym">Stegomyia albopicta</name>
    <dbReference type="NCBI Taxonomy" id="7160"/>
    <lineage>
        <taxon>Eukaryota</taxon>
        <taxon>Metazoa</taxon>
        <taxon>Ecdysozoa</taxon>
        <taxon>Arthropoda</taxon>
        <taxon>Hexapoda</taxon>
        <taxon>Insecta</taxon>
        <taxon>Pterygota</taxon>
        <taxon>Neoptera</taxon>
        <taxon>Endopterygota</taxon>
        <taxon>Diptera</taxon>
        <taxon>Nematocera</taxon>
        <taxon>Culicoidea</taxon>
        <taxon>Culicidae</taxon>
        <taxon>Culicinae</taxon>
        <taxon>Aedini</taxon>
        <taxon>Aedes</taxon>
        <taxon>Stegomyia</taxon>
    </lineage>
</organism>
<dbReference type="Pfam" id="PF07776">
    <property type="entry name" value="zf-AD"/>
    <property type="match status" value="1"/>
</dbReference>
<accession>A0ABM1Z616</accession>
<dbReference type="GeneID" id="109430744"/>
<dbReference type="InterPro" id="IPR007588">
    <property type="entry name" value="Znf_FLYWCH"/>
</dbReference>
<evidence type="ECO:0000313" key="7">
    <source>
        <dbReference type="EnsemblMetazoa" id="AALFPA23_015403.P22397"/>
    </source>
</evidence>
<evidence type="ECO:0000313" key="8">
    <source>
        <dbReference type="Proteomes" id="UP000069940"/>
    </source>
</evidence>
<dbReference type="PANTHER" id="PTHR39942">
    <property type="entry name" value="BCDNA.LD26519-RELATED"/>
    <property type="match status" value="1"/>
</dbReference>
<keyword evidence="3 4" id="KW-0862">Zinc</keyword>
<dbReference type="RefSeq" id="XP_019562365.2">
    <property type="nucleotide sequence ID" value="XM_019706820.3"/>
</dbReference>
<dbReference type="Gene3D" id="2.20.25.240">
    <property type="match status" value="3"/>
</dbReference>
<evidence type="ECO:0000256" key="5">
    <source>
        <dbReference type="SAM" id="MobiDB-lite"/>
    </source>
</evidence>
<dbReference type="PANTHER" id="PTHR39942:SF1">
    <property type="entry name" value="BCDNA.LD26519-RELATED"/>
    <property type="match status" value="1"/>
</dbReference>
<keyword evidence="1 4" id="KW-0479">Metal-binding</keyword>
<feature type="domain" description="ZAD" evidence="6">
    <location>
        <begin position="22"/>
        <end position="100"/>
    </location>
</feature>
<dbReference type="InterPro" id="IPR012934">
    <property type="entry name" value="Znf_AD"/>
</dbReference>
<keyword evidence="8" id="KW-1185">Reference proteome</keyword>
<proteinExistence type="predicted"/>
<dbReference type="EnsemblMetazoa" id="AALFPA23_015403.R22397">
    <property type="protein sequence ID" value="AALFPA23_015403.P22397"/>
    <property type="gene ID" value="AALFPA23_015403"/>
</dbReference>
<evidence type="ECO:0000259" key="6">
    <source>
        <dbReference type="PROSITE" id="PS51915"/>
    </source>
</evidence>
<dbReference type="PROSITE" id="PS51915">
    <property type="entry name" value="ZAD"/>
    <property type="match status" value="1"/>
</dbReference>
<feature type="binding site" evidence="4">
    <location>
        <position position="76"/>
    </location>
    <ligand>
        <name>Zn(2+)</name>
        <dbReference type="ChEBI" id="CHEBI:29105"/>
    </ligand>
</feature>
<dbReference type="SMART" id="SM00868">
    <property type="entry name" value="zf-AD"/>
    <property type="match status" value="1"/>
</dbReference>
<reference evidence="7" key="2">
    <citation type="submission" date="2025-05" db="UniProtKB">
        <authorList>
            <consortium name="EnsemblMetazoa"/>
        </authorList>
    </citation>
    <scope>IDENTIFICATION</scope>
    <source>
        <strain evidence="7">Foshan</strain>
    </source>
</reference>
<name>A0ABM1Z616_AEDAL</name>
<feature type="compositionally biased region" description="Basic and acidic residues" evidence="5">
    <location>
        <begin position="208"/>
        <end position="217"/>
    </location>
</feature>
<feature type="binding site" evidence="4">
    <location>
        <position position="24"/>
    </location>
    <ligand>
        <name>Zn(2+)</name>
        <dbReference type="ChEBI" id="CHEBI:29105"/>
    </ligand>
</feature>
<feature type="binding site" evidence="4">
    <location>
        <position position="73"/>
    </location>
    <ligand>
        <name>Zn(2+)</name>
        <dbReference type="ChEBI" id="CHEBI:29105"/>
    </ligand>
</feature>